<name>A0A2P2QI24_RHIMU</name>
<evidence type="ECO:0000313" key="1">
    <source>
        <dbReference type="EMBL" id="MBX66643.1"/>
    </source>
</evidence>
<organism evidence="1">
    <name type="scientific">Rhizophora mucronata</name>
    <name type="common">Asiatic mangrove</name>
    <dbReference type="NCBI Taxonomy" id="61149"/>
    <lineage>
        <taxon>Eukaryota</taxon>
        <taxon>Viridiplantae</taxon>
        <taxon>Streptophyta</taxon>
        <taxon>Embryophyta</taxon>
        <taxon>Tracheophyta</taxon>
        <taxon>Spermatophyta</taxon>
        <taxon>Magnoliopsida</taxon>
        <taxon>eudicotyledons</taxon>
        <taxon>Gunneridae</taxon>
        <taxon>Pentapetalae</taxon>
        <taxon>rosids</taxon>
        <taxon>fabids</taxon>
        <taxon>Malpighiales</taxon>
        <taxon>Rhizophoraceae</taxon>
        <taxon>Rhizophora</taxon>
    </lineage>
</organism>
<dbReference type="AlphaFoldDB" id="A0A2P2QI24"/>
<sequence>MLTYWLGSLVQYVAFRKAFHMTIKIVCREKERLQPI</sequence>
<proteinExistence type="predicted"/>
<dbReference type="EMBL" id="GGEC01086159">
    <property type="protein sequence ID" value="MBX66643.1"/>
    <property type="molecule type" value="Transcribed_RNA"/>
</dbReference>
<accession>A0A2P2QI24</accession>
<protein>
    <submittedName>
        <fullName evidence="1">Uncharacterized protein</fullName>
    </submittedName>
</protein>
<reference evidence="1" key="1">
    <citation type="submission" date="2018-02" db="EMBL/GenBank/DDBJ databases">
        <title>Rhizophora mucronata_Transcriptome.</title>
        <authorList>
            <person name="Meera S.P."/>
            <person name="Sreeshan A."/>
            <person name="Augustine A."/>
        </authorList>
    </citation>
    <scope>NUCLEOTIDE SEQUENCE</scope>
    <source>
        <tissue evidence="1">Leaf</tissue>
    </source>
</reference>